<keyword evidence="1" id="KW-0812">Transmembrane</keyword>
<protein>
    <submittedName>
        <fullName evidence="2">Uncharacterized protein</fullName>
    </submittedName>
</protein>
<proteinExistence type="predicted"/>
<accession>A0A1B3WD15</accession>
<dbReference type="KEGG" id="dpn:BCB69_02030"/>
<evidence type="ECO:0000313" key="3">
    <source>
        <dbReference type="Proteomes" id="UP000094757"/>
    </source>
</evidence>
<keyword evidence="1" id="KW-0472">Membrane</keyword>
<dbReference type="STRING" id="39950.BCB69_02030"/>
<dbReference type="RefSeq" id="WP_069176868.1">
    <property type="nucleotide sequence ID" value="NZ_CP017037.1"/>
</dbReference>
<dbReference type="AlphaFoldDB" id="A0A1B3WD15"/>
<sequence>MNISALIKNKTFLSQNKKDDKNYPHASVDILIGILYENRLQLYLLQIVKSILATVGVSCGILQIVSTKEEISVTAIVENNSKQHIIAKDGCNFNGIDFFLSDLYTAKAKMLFSSTLELAGIAVYAMKQLEQEGIVLYSGEEVEKISVHSLAIISYTIQNIFKTEIVKNTDFSIGINTLNLPDFSKKELVSIMHTQNNEEKRSIYQQILFYIAIIFVIVGKEKTYLSAADTARKIMKNIDTNIYDKKYL</sequence>
<dbReference type="Proteomes" id="UP000094757">
    <property type="component" value="Chromosome"/>
</dbReference>
<evidence type="ECO:0000313" key="2">
    <source>
        <dbReference type="EMBL" id="AOH38859.1"/>
    </source>
</evidence>
<organism evidence="2 3">
    <name type="scientific">Dialister pneumosintes</name>
    <dbReference type="NCBI Taxonomy" id="39950"/>
    <lineage>
        <taxon>Bacteria</taxon>
        <taxon>Bacillati</taxon>
        <taxon>Bacillota</taxon>
        <taxon>Negativicutes</taxon>
        <taxon>Veillonellales</taxon>
        <taxon>Veillonellaceae</taxon>
        <taxon>Dialister</taxon>
    </lineage>
</organism>
<name>A0A1B3WD15_9FIRM</name>
<keyword evidence="1" id="KW-1133">Transmembrane helix</keyword>
<evidence type="ECO:0000256" key="1">
    <source>
        <dbReference type="SAM" id="Phobius"/>
    </source>
</evidence>
<reference evidence="3" key="1">
    <citation type="submission" date="2016-08" db="EMBL/GenBank/DDBJ databases">
        <authorList>
            <person name="Holder M.E."/>
            <person name="Ajami N.J."/>
            <person name="Petrosino J.F."/>
        </authorList>
    </citation>
    <scope>NUCLEOTIDE SEQUENCE [LARGE SCALE GENOMIC DNA]</scope>
    <source>
        <strain evidence="3">F0677</strain>
    </source>
</reference>
<dbReference type="EMBL" id="CP017037">
    <property type="protein sequence ID" value="AOH38859.1"/>
    <property type="molecule type" value="Genomic_DNA"/>
</dbReference>
<gene>
    <name evidence="2" type="ORF">BCB69_02030</name>
</gene>
<feature type="transmembrane region" description="Helical" evidence="1">
    <location>
        <begin position="203"/>
        <end position="219"/>
    </location>
</feature>